<proteinExistence type="predicted"/>
<dbReference type="AlphaFoldDB" id="A0A1H2YXP6"/>
<keyword evidence="3" id="KW-1185">Reference proteome</keyword>
<evidence type="ECO:0000313" key="2">
    <source>
        <dbReference type="EMBL" id="SDX09962.1"/>
    </source>
</evidence>
<sequence>MRQVFNKALNAFGQLKSRPLDRKGESEKKADSAEAERATWDMSPEDALRVGTVAGYK</sequence>
<feature type="compositionally biased region" description="Basic and acidic residues" evidence="1">
    <location>
        <begin position="18"/>
        <end position="39"/>
    </location>
</feature>
<accession>A0A1H2YXP6</accession>
<evidence type="ECO:0000256" key="1">
    <source>
        <dbReference type="SAM" id="MobiDB-lite"/>
    </source>
</evidence>
<feature type="region of interest" description="Disordered" evidence="1">
    <location>
        <begin position="16"/>
        <end position="39"/>
    </location>
</feature>
<gene>
    <name evidence="2" type="ORF">SAMN04487960_106115</name>
</gene>
<protein>
    <submittedName>
        <fullName evidence="2">Uncharacterized protein</fullName>
    </submittedName>
</protein>
<dbReference type="Proteomes" id="UP000199675">
    <property type="component" value="Unassembled WGS sequence"/>
</dbReference>
<dbReference type="STRING" id="488533.SAMN04487960_106115"/>
<dbReference type="EMBL" id="FNNE01000006">
    <property type="protein sequence ID" value="SDX09962.1"/>
    <property type="molecule type" value="Genomic_DNA"/>
</dbReference>
<organism evidence="2 3">
    <name type="scientific">Marinobacter mobilis</name>
    <dbReference type="NCBI Taxonomy" id="488533"/>
    <lineage>
        <taxon>Bacteria</taxon>
        <taxon>Pseudomonadati</taxon>
        <taxon>Pseudomonadota</taxon>
        <taxon>Gammaproteobacteria</taxon>
        <taxon>Pseudomonadales</taxon>
        <taxon>Marinobacteraceae</taxon>
        <taxon>Marinobacter</taxon>
    </lineage>
</organism>
<dbReference type="RefSeq" id="WP_175528330.1">
    <property type="nucleotide sequence ID" value="NZ_FNNE01000006.1"/>
</dbReference>
<reference evidence="2 3" key="1">
    <citation type="submission" date="2016-10" db="EMBL/GenBank/DDBJ databases">
        <authorList>
            <person name="de Groot N.N."/>
        </authorList>
    </citation>
    <scope>NUCLEOTIDE SEQUENCE [LARGE SCALE GENOMIC DNA]</scope>
    <source>
        <strain evidence="2 3">CGMCC 1.7059</strain>
    </source>
</reference>
<evidence type="ECO:0000313" key="3">
    <source>
        <dbReference type="Proteomes" id="UP000199675"/>
    </source>
</evidence>
<name>A0A1H2YXP6_9GAMM</name>